<feature type="transmembrane region" description="Helical" evidence="2">
    <location>
        <begin position="37"/>
        <end position="58"/>
    </location>
</feature>
<sequence length="620" mass="69965">MKQKCPNCSIGTNMGDKFCENCGHQLVQQTKRAKKPIVLGALIITLILITVFIGTNVLGSIKGEWVIDGNKGNLITLTIPNKKELTVSSLDSKTGSTITIFYEFEKPQSADEPYEVSTPKRAEIYMPIQSSEDMTYFSDRGFTVEREKENYLIYANEPEAIAYLADMERKMSFYVVENMLEIIYATGDQAEFVLAVPPGSTAIDYITLFDAVIDELKATENSADSSTTELLLEIKQLQPDSKLFIHYSKLNEQNAKYLQAIKNKDKNKLQQITENISELPLARIGGLYQNYRDKNERIIALIDQAVQLEQAIQAAQTALDEGDYIGADKHLDVRSEHVGAVEAYFPETLKSLRTLQEAIATEKYKNITLEDFYGLWTNYSAVSNSEDRMGKPLIYLSSELVISAINHGELNAARFISAEVNGKVATITAQPLHGYEPADFEPYTFDMTLEESPDQKVVVFANDPTLEFYYQENAGEFTEDYEMLEEKGKSASNHYQLRENDLALLETNPARYMLGKRTTDYVADSKIIYSFLEKNPDTNLPGIGELWYYRETDTGDGNPQTKAIQWLIQAITYADDIITVKATEYLSDTPIYFYYTYTGNGSLGVYNDDTQQITAIVTFE</sequence>
<evidence type="ECO:0000256" key="1">
    <source>
        <dbReference type="SAM" id="Coils"/>
    </source>
</evidence>
<proteinExistence type="predicted"/>
<keyword evidence="2" id="KW-0812">Transmembrane</keyword>
<protein>
    <submittedName>
        <fullName evidence="3">Uncharacterized protein</fullName>
    </submittedName>
</protein>
<dbReference type="AlphaFoldDB" id="A0A6G7WGA8"/>
<name>A0A6G7WGA8_9LACT</name>
<keyword evidence="1" id="KW-0175">Coiled coil</keyword>
<dbReference type="GeneID" id="94552379"/>
<dbReference type="EMBL" id="CP049889">
    <property type="protein sequence ID" value="QIK51247.1"/>
    <property type="molecule type" value="Genomic_DNA"/>
</dbReference>
<accession>A0A6G7WGA8</accession>
<keyword evidence="2" id="KW-1133">Transmembrane helix</keyword>
<dbReference type="RefSeq" id="WP_166062299.1">
    <property type="nucleotide sequence ID" value="NZ_CP049889.1"/>
</dbReference>
<organism evidence="3 4">
    <name type="scientific">Jeotgalibaca porci</name>
    <dbReference type="NCBI Taxonomy" id="1868793"/>
    <lineage>
        <taxon>Bacteria</taxon>
        <taxon>Bacillati</taxon>
        <taxon>Bacillota</taxon>
        <taxon>Bacilli</taxon>
        <taxon>Lactobacillales</taxon>
        <taxon>Carnobacteriaceae</taxon>
        <taxon>Jeotgalibaca</taxon>
    </lineage>
</organism>
<keyword evidence="4" id="KW-1185">Reference proteome</keyword>
<feature type="coiled-coil region" evidence="1">
    <location>
        <begin position="291"/>
        <end position="318"/>
    </location>
</feature>
<keyword evidence="2" id="KW-0472">Membrane</keyword>
<evidence type="ECO:0000256" key="2">
    <source>
        <dbReference type="SAM" id="Phobius"/>
    </source>
</evidence>
<evidence type="ECO:0000313" key="4">
    <source>
        <dbReference type="Proteomes" id="UP000501830"/>
    </source>
</evidence>
<dbReference type="Proteomes" id="UP000501830">
    <property type="component" value="Chromosome"/>
</dbReference>
<reference evidence="3 4" key="1">
    <citation type="journal article" date="2017" name="Int. J. Syst. Evol. Microbiol.">
        <title>Jeotgalibaca porci sp. nov. and Jeotgalibaca arthritidis sp. nov., isolated from pigs, and emended description of the genus Jeotgalibaca.</title>
        <authorList>
            <person name="Zamora L."/>
            <person name="Perez-Sancho M."/>
            <person name="Dominguez L."/>
            <person name="Fernandez-Garayzabal J.F."/>
            <person name="Vela A.I."/>
        </authorList>
    </citation>
    <scope>NUCLEOTIDE SEQUENCE [LARGE SCALE GENOMIC DNA]</scope>
    <source>
        <strain evidence="3 4">CCUG 69148</strain>
    </source>
</reference>
<evidence type="ECO:0000313" key="3">
    <source>
        <dbReference type="EMBL" id="QIK51247.1"/>
    </source>
</evidence>
<dbReference type="KEGG" id="jpo:G7058_03745"/>
<gene>
    <name evidence="3" type="ORF">G7058_03745</name>
</gene>